<feature type="compositionally biased region" description="Low complexity" evidence="20">
    <location>
        <begin position="1231"/>
        <end position="1243"/>
    </location>
</feature>
<dbReference type="FunFam" id="3.40.50.12390:FF:000003">
    <property type="entry name" value="5'-3' exoribonuclease"/>
    <property type="match status" value="1"/>
</dbReference>
<evidence type="ECO:0000256" key="20">
    <source>
        <dbReference type="SAM" id="MobiDB-lite"/>
    </source>
</evidence>
<feature type="region of interest" description="Disordered" evidence="20">
    <location>
        <begin position="236"/>
        <end position="255"/>
    </location>
</feature>
<dbReference type="GO" id="GO:0004534">
    <property type="term" value="F:5'-3' RNA exonuclease activity"/>
    <property type="evidence" value="ECO:0007669"/>
    <property type="project" value="TreeGrafter"/>
</dbReference>
<keyword evidence="12" id="KW-0156">Chromatin regulator</keyword>
<proteinExistence type="inferred from homology"/>
<protein>
    <recommendedName>
        <fullName evidence="18">SAGA-associated factor 11</fullName>
    </recommendedName>
</protein>
<keyword evidence="14 18" id="KW-0010">Activator</keyword>
<feature type="domain" description="Xrn1 helical" evidence="22">
    <location>
        <begin position="762"/>
        <end position="1109"/>
    </location>
</feature>
<dbReference type="GO" id="GO:0003723">
    <property type="term" value="F:RNA binding"/>
    <property type="evidence" value="ECO:0007669"/>
    <property type="project" value="TreeGrafter"/>
</dbReference>
<evidence type="ECO:0000256" key="9">
    <source>
        <dbReference type="ARBA" id="ARBA00022801"/>
    </source>
</evidence>
<dbReference type="CDD" id="cd18673">
    <property type="entry name" value="PIN_XRN1-2-like"/>
    <property type="match status" value="1"/>
</dbReference>
<evidence type="ECO:0000256" key="2">
    <source>
        <dbReference type="ARBA" id="ARBA00006994"/>
    </source>
</evidence>
<dbReference type="PANTHER" id="PTHR12341:SF41">
    <property type="entry name" value="5'-3' EXORIBONUCLEASE 2"/>
    <property type="match status" value="1"/>
</dbReference>
<dbReference type="Gene3D" id="1.25.40.1050">
    <property type="match status" value="1"/>
</dbReference>
<evidence type="ECO:0000256" key="11">
    <source>
        <dbReference type="ARBA" id="ARBA00022839"/>
    </source>
</evidence>
<dbReference type="FunFam" id="1.25.40.1050:FF:000002">
    <property type="entry name" value="5'-3' exoribonuclease"/>
    <property type="match status" value="1"/>
</dbReference>
<evidence type="ECO:0000256" key="13">
    <source>
        <dbReference type="ARBA" id="ARBA00023015"/>
    </source>
</evidence>
<dbReference type="PANTHER" id="PTHR12341">
    <property type="entry name" value="5'-&gt;3' EXORIBONUCLEASE"/>
    <property type="match status" value="1"/>
</dbReference>
<keyword evidence="7" id="KW-0479">Metal-binding</keyword>
<dbReference type="GO" id="GO:0000956">
    <property type="term" value="P:nuclear-transcribed mRNA catabolic process"/>
    <property type="evidence" value="ECO:0007669"/>
    <property type="project" value="TreeGrafter"/>
</dbReference>
<evidence type="ECO:0000256" key="15">
    <source>
        <dbReference type="ARBA" id="ARBA00023163"/>
    </source>
</evidence>
<dbReference type="OrthoDB" id="372487at2759"/>
<dbReference type="FunFam" id="3.40.50.12390:FF:000005">
    <property type="entry name" value="5'-3' exoribonuclease 2"/>
    <property type="match status" value="1"/>
</dbReference>
<feature type="compositionally biased region" description="Gly residues" evidence="20">
    <location>
        <begin position="1218"/>
        <end position="1230"/>
    </location>
</feature>
<dbReference type="GO" id="GO:0006353">
    <property type="term" value="P:DNA-templated transcription termination"/>
    <property type="evidence" value="ECO:0007669"/>
    <property type="project" value="UniProtKB-KW"/>
</dbReference>
<organism evidence="23 24">
    <name type="scientific">Chlamydomonas eustigma</name>
    <dbReference type="NCBI Taxonomy" id="1157962"/>
    <lineage>
        <taxon>Eukaryota</taxon>
        <taxon>Viridiplantae</taxon>
        <taxon>Chlorophyta</taxon>
        <taxon>core chlorophytes</taxon>
        <taxon>Chlorophyceae</taxon>
        <taxon>CS clade</taxon>
        <taxon>Chlamydomonadales</taxon>
        <taxon>Chlamydomonadaceae</taxon>
        <taxon>Chlamydomonas</taxon>
    </lineage>
</organism>
<evidence type="ECO:0000256" key="7">
    <source>
        <dbReference type="ARBA" id="ARBA00022723"/>
    </source>
</evidence>
<dbReference type="InterPro" id="IPR041412">
    <property type="entry name" value="Xrn1_helical"/>
</dbReference>
<evidence type="ECO:0000256" key="16">
    <source>
        <dbReference type="ARBA" id="ARBA00023242"/>
    </source>
</evidence>
<comment type="function">
    <text evidence="17">Possesses 5'-&gt;3' exoribonuclease activity. Required for the processing of nuclear mRNA and rRNA precursors. May promote the termination of transcription by RNA polymerase II. Essential for vegetative cell growth and chromosome segregation.</text>
</comment>
<dbReference type="Pfam" id="PF08209">
    <property type="entry name" value="Sgf11"/>
    <property type="match status" value="1"/>
</dbReference>
<dbReference type="GO" id="GO:0006325">
    <property type="term" value="P:chromatin organization"/>
    <property type="evidence" value="ECO:0007669"/>
    <property type="project" value="UniProtKB-KW"/>
</dbReference>
<dbReference type="InterPro" id="IPR013246">
    <property type="entry name" value="SAGA_su_Sgf11"/>
</dbReference>
<evidence type="ECO:0000256" key="18">
    <source>
        <dbReference type="RuleBase" id="RU261113"/>
    </source>
</evidence>
<dbReference type="GO" id="GO:0008270">
    <property type="term" value="F:zinc ion binding"/>
    <property type="evidence" value="ECO:0007669"/>
    <property type="project" value="UniProtKB-KW"/>
</dbReference>
<evidence type="ECO:0000256" key="17">
    <source>
        <dbReference type="ARBA" id="ARBA00046137"/>
    </source>
</evidence>
<evidence type="ECO:0000256" key="5">
    <source>
        <dbReference type="ARBA" id="ARBA00022664"/>
    </source>
</evidence>
<comment type="caution">
    <text evidence="23">The sequence shown here is derived from an EMBL/GenBank/DDBJ whole genome shotgun (WGS) entry which is preliminary data.</text>
</comment>
<evidence type="ECO:0000256" key="3">
    <source>
        <dbReference type="ARBA" id="ARBA00022472"/>
    </source>
</evidence>
<feature type="compositionally biased region" description="Gly residues" evidence="20">
    <location>
        <begin position="1310"/>
        <end position="1320"/>
    </location>
</feature>
<feature type="coiled-coil region" evidence="19">
    <location>
        <begin position="791"/>
        <end position="818"/>
    </location>
</feature>
<keyword evidence="9" id="KW-0378">Hydrolase</keyword>
<dbReference type="EMBL" id="BEGY01000042">
    <property type="protein sequence ID" value="GAX79417.1"/>
    <property type="molecule type" value="Genomic_DNA"/>
</dbReference>
<keyword evidence="10" id="KW-0862">Zinc</keyword>
<accession>A0A250X8M9</accession>
<evidence type="ECO:0000256" key="19">
    <source>
        <dbReference type="SAM" id="Coils"/>
    </source>
</evidence>
<dbReference type="InterPro" id="IPR027073">
    <property type="entry name" value="5_3_exoribonuclease"/>
</dbReference>
<name>A0A250X8M9_9CHLO</name>
<sequence>MTAYPNPAVSKVDFIDAEGLYLQVLDHIILDISQQVHREVKTCPQLQLLPNCYCPPDFAKADPACKQAPLDIFGQSHPAKATDIVTCKNCGRQVQAGTFAPHLEKCMGRGRAAARAANRRLQGQSVPAFYRWLSVKYPKVIKDCIEELPESVNGVEIPVNCADPNPNGVEFDNLYLDMNGIIHPCFHPEDRPAPTTETEVFQNIFDYIDRLFAIVRPRKLLYMAIDGVAPRAKMNQQRSRRFRAAQDNAEKERETERLMEEFEKQGIKLPKREKSELFDSNTITPGTPFMDRLATALQYYVHCRLNNDPGWKEIEVILSDSNTPGEGEHKAMAYVRQQRGRPGWNPNTRHVVYGLDADLIMLSLATHEPHFTILREVVFQAQQGPDPASQARQQFFSRNAPGEGGQTYDPHVGKPAPKPEVARKPFQFLQISVLREYLALEMHIPGLPFPFDLERIIDDFVFMCFFVGNDFLPHMPTLDIREGAIELLMRTYKGMLPELGGYLALGSSLNLHRVEKFIQTIGGFEDIIFQKRMRELRRQKDKLARQKQDRALAKDRRAARVSMTASNAAPSAEYIQASIASGDLRPANSTARPAINFKGLGAPPDAYQLPGPVKAPPEAVSPKVPVDNKAAAARLRASIASGSSLSGISPVAAAADKNTTMEVDSTLEGAVVKVEEMGEEEPAAKRMKAEGDVDVGSAGEVLGASGEAYGAVDEGYSEEKDVTIGVLHSMSMNVDAALEDDEEGEAEGAAEEEEDVAAAAAAAVAAELLASAAAAEVKAAEEDAELNEGQKRLNKKAADDLKQQLEELMKDRADQFDTMIESEARIRLDESGWKARYYQEKLGVPPEGQAEVVADIVKSYVEGLAWVMKYYYDGVASWTWFYPFHYAPFASDLVGLPRLALYFDPGIPFSPFNQLMGVLPAASSHCLPECFRWLFTSSKSTILDFYPNDFAVDMNGKRFAWQGVALLPFIDEARLLAATTPLLEKLTEEEKRRNGKRMELLYVHSTHPLAPHIFELEAKFGHLSAAERAEGTLSCVPLDPKSSCCMHGFLLLCGGDACPSALPAPFGLGEDVTNNKVLCSCYKLPPSLTHQPVIMEGTVLDPPILTDIDRPQEEPLWHERGYRPPQRSSAIALGDAARRTIDSSLGGGRNGGQYNYNYNGAAGGGGQYNGQYNGRNYEQAAYAGADGGGSWRGGAGYGLGLGSSQTSGGFDARRDPRGAGGHSGPPGGVVFGHPAAGAGRGHPNFGHPARPGGSSVPYFSGGRGPPAGDAADGRGGAGPYHGGNAADGRGGAGPYHGGGARDPRHSGSAYGAGYGGGTGTGQVSAFGAHRPPPPAGYRDPGSMRPHYNSSYVAGGGGPLAGGPPTVSSAGYYAGPGDGYYGGAPTSPAGGPGSVRPHQQGAGRGQPGAASFFSSIRGRGAGRSSSYQQPSAASSGYPAGTSSNNNPYAALQRPAQRSQQGGWQNQ</sequence>
<feature type="compositionally biased region" description="Polar residues" evidence="20">
    <location>
        <begin position="1454"/>
        <end position="1465"/>
    </location>
</feature>
<keyword evidence="4" id="KW-0698">rRNA processing</keyword>
<keyword evidence="8" id="KW-0863">Zinc-finger</keyword>
<evidence type="ECO:0000256" key="12">
    <source>
        <dbReference type="ARBA" id="ARBA00022853"/>
    </source>
</evidence>
<feature type="domain" description="Xrn1 N-terminal" evidence="21">
    <location>
        <begin position="126"/>
        <end position="376"/>
    </location>
</feature>
<evidence type="ECO:0000259" key="22">
    <source>
        <dbReference type="Pfam" id="PF17846"/>
    </source>
</evidence>
<feature type="region of interest" description="Disordered" evidence="20">
    <location>
        <begin position="1360"/>
        <end position="1465"/>
    </location>
</feature>
<feature type="compositionally biased region" description="Low complexity" evidence="20">
    <location>
        <begin position="1406"/>
        <end position="1434"/>
    </location>
</feature>
<dbReference type="GO" id="GO:0005634">
    <property type="term" value="C:nucleus"/>
    <property type="evidence" value="ECO:0007669"/>
    <property type="project" value="UniProtKB-SubCell"/>
</dbReference>
<keyword evidence="11" id="KW-0269">Exonuclease</keyword>
<keyword evidence="24" id="KW-1185">Reference proteome</keyword>
<dbReference type="STRING" id="1157962.A0A250X8M9"/>
<keyword evidence="19" id="KW-0175">Coiled coil</keyword>
<dbReference type="Gene3D" id="3.30.160.60">
    <property type="entry name" value="Classic Zinc Finger"/>
    <property type="match status" value="1"/>
</dbReference>
<evidence type="ECO:0000313" key="24">
    <source>
        <dbReference type="Proteomes" id="UP000232323"/>
    </source>
</evidence>
<dbReference type="GO" id="GO:0070461">
    <property type="term" value="C:SAGA-type complex"/>
    <property type="evidence" value="ECO:0007669"/>
    <property type="project" value="UniProtKB-ARBA"/>
</dbReference>
<feature type="region of interest" description="Disordered" evidence="20">
    <location>
        <begin position="1205"/>
        <end position="1343"/>
    </location>
</feature>
<gene>
    <name evidence="23" type="ORF">CEUSTIGMA_g6858.t1</name>
</gene>
<keyword evidence="13" id="KW-0805">Transcription regulation</keyword>
<feature type="compositionally biased region" description="Gly residues" evidence="20">
    <location>
        <begin position="1288"/>
        <end position="1298"/>
    </location>
</feature>
<dbReference type="Pfam" id="PF17846">
    <property type="entry name" value="XRN_M"/>
    <property type="match status" value="2"/>
</dbReference>
<comment type="similarity">
    <text evidence="18">Belongs to the SGF11 family.</text>
</comment>
<dbReference type="Proteomes" id="UP000232323">
    <property type="component" value="Unassembled WGS sequence"/>
</dbReference>
<evidence type="ECO:0000256" key="6">
    <source>
        <dbReference type="ARBA" id="ARBA00022722"/>
    </source>
</evidence>
<feature type="domain" description="Xrn1 helical" evidence="22">
    <location>
        <begin position="451"/>
        <end position="573"/>
    </location>
</feature>
<keyword evidence="5" id="KW-0507">mRNA processing</keyword>
<evidence type="ECO:0000256" key="8">
    <source>
        <dbReference type="ARBA" id="ARBA00022771"/>
    </source>
</evidence>
<dbReference type="GO" id="GO:0006364">
    <property type="term" value="P:rRNA processing"/>
    <property type="evidence" value="ECO:0007669"/>
    <property type="project" value="UniProtKB-KW"/>
</dbReference>
<dbReference type="Gene3D" id="3.40.50.12390">
    <property type="match status" value="2"/>
</dbReference>
<evidence type="ECO:0000256" key="1">
    <source>
        <dbReference type="ARBA" id="ARBA00004123"/>
    </source>
</evidence>
<comment type="similarity">
    <text evidence="2">Belongs to the 5'-3' exonuclease family. XRN2/RAT1 subfamily.</text>
</comment>
<dbReference type="InterPro" id="IPR004859">
    <property type="entry name" value="Xrn1_N"/>
</dbReference>
<dbReference type="Pfam" id="PF03159">
    <property type="entry name" value="XRN_N"/>
    <property type="match status" value="1"/>
</dbReference>
<comment type="subcellular location">
    <subcellularLocation>
        <location evidence="1 18">Nucleus</location>
    </subcellularLocation>
</comment>
<keyword evidence="3" id="KW-0806">Transcription termination</keyword>
<evidence type="ECO:0000256" key="10">
    <source>
        <dbReference type="ARBA" id="ARBA00022833"/>
    </source>
</evidence>
<evidence type="ECO:0000256" key="14">
    <source>
        <dbReference type="ARBA" id="ARBA00023159"/>
    </source>
</evidence>
<reference evidence="23 24" key="1">
    <citation type="submission" date="2017-08" db="EMBL/GenBank/DDBJ databases">
        <title>Acidophilic green algal genome provides insights into adaptation to an acidic environment.</title>
        <authorList>
            <person name="Hirooka S."/>
            <person name="Hirose Y."/>
            <person name="Kanesaki Y."/>
            <person name="Higuchi S."/>
            <person name="Fujiwara T."/>
            <person name="Onuma R."/>
            <person name="Era A."/>
            <person name="Ohbayashi R."/>
            <person name="Uzuka A."/>
            <person name="Nozaki H."/>
            <person name="Yoshikawa H."/>
            <person name="Miyagishima S.Y."/>
        </authorList>
    </citation>
    <scope>NUCLEOTIDE SEQUENCE [LARGE SCALE GENOMIC DNA]</scope>
    <source>
        <strain evidence="23 24">NIES-2499</strain>
    </source>
</reference>
<keyword evidence="15" id="KW-0804">Transcription</keyword>
<dbReference type="GO" id="GO:0006397">
    <property type="term" value="P:mRNA processing"/>
    <property type="evidence" value="ECO:0007669"/>
    <property type="project" value="UniProtKB-KW"/>
</dbReference>
<keyword evidence="6" id="KW-0540">Nuclease</keyword>
<keyword evidence="16" id="KW-0539">Nucleus</keyword>
<evidence type="ECO:0000256" key="4">
    <source>
        <dbReference type="ARBA" id="ARBA00022552"/>
    </source>
</evidence>
<evidence type="ECO:0000259" key="21">
    <source>
        <dbReference type="Pfam" id="PF03159"/>
    </source>
</evidence>
<evidence type="ECO:0000313" key="23">
    <source>
        <dbReference type="EMBL" id="GAX79417.1"/>
    </source>
</evidence>